<accession>A0A3S0PBT5</accession>
<keyword evidence="2" id="KW-1185">Reference proteome</keyword>
<dbReference type="EMBL" id="RYZR01000006">
    <property type="protein sequence ID" value="RUL63473.1"/>
    <property type="molecule type" value="Genomic_DNA"/>
</dbReference>
<reference evidence="1 2" key="1">
    <citation type="submission" date="2018-12" db="EMBL/GenBank/DDBJ databases">
        <title>Dyella dinghuensis sp. nov. DHOA06 and Dyella choica sp. nov. 4M-K27, isolated from forest soil.</title>
        <authorList>
            <person name="Qiu L.-H."/>
            <person name="Gao Z.-H."/>
        </authorList>
    </citation>
    <scope>NUCLEOTIDE SEQUENCE [LARGE SCALE GENOMIC DNA]</scope>
    <source>
        <strain evidence="1 2">DHOA06</strain>
    </source>
</reference>
<organism evidence="1 2">
    <name type="scientific">Dyella dinghuensis</name>
    <dbReference type="NCBI Taxonomy" id="1920169"/>
    <lineage>
        <taxon>Bacteria</taxon>
        <taxon>Pseudomonadati</taxon>
        <taxon>Pseudomonadota</taxon>
        <taxon>Gammaproteobacteria</taxon>
        <taxon>Lysobacterales</taxon>
        <taxon>Rhodanobacteraceae</taxon>
        <taxon>Dyella</taxon>
    </lineage>
</organism>
<dbReference type="Gene3D" id="3.40.50.150">
    <property type="entry name" value="Vaccinia Virus protein VP39"/>
    <property type="match status" value="1"/>
</dbReference>
<proteinExistence type="predicted"/>
<dbReference type="OrthoDB" id="6911669at2"/>
<dbReference type="GO" id="GO:0008168">
    <property type="term" value="F:methyltransferase activity"/>
    <property type="evidence" value="ECO:0007669"/>
    <property type="project" value="UniProtKB-KW"/>
</dbReference>
<name>A0A3S0PBT5_9GAMM</name>
<evidence type="ECO:0000313" key="1">
    <source>
        <dbReference type="EMBL" id="RUL63473.1"/>
    </source>
</evidence>
<dbReference type="Proteomes" id="UP000267077">
    <property type="component" value="Unassembled WGS sequence"/>
</dbReference>
<sequence length="240" mass="26620">MRQIVKDYEVIDPIIGSTLLPGGESASPKELIFHILKDNAAKVEVLDIGFGKGGLGEMLKANAATTHWSVDGVDGFEGSCNNPEMFAREIYRNVWHGMAQSIPSDRLAKYDIICLLDVIEHLTAETAKWLLRTLLTSMGEHSFLFISTPLWFYPQHSQQSGDLEEHLIGVPATSMMALIPMMYAVNHPLIGGFVLGKRSLEFVEFFQPTTDKSFSFQRGSLLASAVNCQTVPGRFITLKQ</sequence>
<keyword evidence="1" id="KW-0489">Methyltransferase</keyword>
<dbReference type="AlphaFoldDB" id="A0A3S0PBT5"/>
<keyword evidence="1" id="KW-0808">Transferase</keyword>
<dbReference type="SUPFAM" id="SSF53335">
    <property type="entry name" value="S-adenosyl-L-methionine-dependent methyltransferases"/>
    <property type="match status" value="1"/>
</dbReference>
<protein>
    <submittedName>
        <fullName evidence="1">Methyltransferase domain-containing protein</fullName>
    </submittedName>
</protein>
<dbReference type="Pfam" id="PF13489">
    <property type="entry name" value="Methyltransf_23"/>
    <property type="match status" value="1"/>
</dbReference>
<comment type="caution">
    <text evidence="1">The sequence shown here is derived from an EMBL/GenBank/DDBJ whole genome shotgun (WGS) entry which is preliminary data.</text>
</comment>
<dbReference type="InterPro" id="IPR029063">
    <property type="entry name" value="SAM-dependent_MTases_sf"/>
</dbReference>
<evidence type="ECO:0000313" key="2">
    <source>
        <dbReference type="Proteomes" id="UP000267077"/>
    </source>
</evidence>
<dbReference type="GO" id="GO:0032259">
    <property type="term" value="P:methylation"/>
    <property type="evidence" value="ECO:0007669"/>
    <property type="project" value="UniProtKB-KW"/>
</dbReference>
<gene>
    <name evidence="1" type="ORF">EKH79_11270</name>
</gene>